<proteinExistence type="predicted"/>
<name>A0AA88TB33_9TELE</name>
<organism evidence="1 2">
    <name type="scientific">Cirrhinus molitorella</name>
    <name type="common">mud carp</name>
    <dbReference type="NCBI Taxonomy" id="172907"/>
    <lineage>
        <taxon>Eukaryota</taxon>
        <taxon>Metazoa</taxon>
        <taxon>Chordata</taxon>
        <taxon>Craniata</taxon>
        <taxon>Vertebrata</taxon>
        <taxon>Euteleostomi</taxon>
        <taxon>Actinopterygii</taxon>
        <taxon>Neopterygii</taxon>
        <taxon>Teleostei</taxon>
        <taxon>Ostariophysi</taxon>
        <taxon>Cypriniformes</taxon>
        <taxon>Cyprinidae</taxon>
        <taxon>Labeoninae</taxon>
        <taxon>Labeonini</taxon>
        <taxon>Cirrhinus</taxon>
    </lineage>
</organism>
<dbReference type="Proteomes" id="UP001187343">
    <property type="component" value="Unassembled WGS sequence"/>
</dbReference>
<dbReference type="EMBL" id="JAUYZG010000023">
    <property type="protein sequence ID" value="KAK2870756.1"/>
    <property type="molecule type" value="Genomic_DNA"/>
</dbReference>
<keyword evidence="2" id="KW-1185">Reference proteome</keyword>
<gene>
    <name evidence="1" type="ORF">Q8A67_023283</name>
</gene>
<reference evidence="1" key="1">
    <citation type="submission" date="2023-08" db="EMBL/GenBank/DDBJ databases">
        <title>Chromosome-level Genome Assembly of mud carp (Cirrhinus molitorella).</title>
        <authorList>
            <person name="Liu H."/>
        </authorList>
    </citation>
    <scope>NUCLEOTIDE SEQUENCE</scope>
    <source>
        <strain evidence="1">Prfri</strain>
        <tissue evidence="1">Muscle</tissue>
    </source>
</reference>
<evidence type="ECO:0000313" key="1">
    <source>
        <dbReference type="EMBL" id="KAK2870756.1"/>
    </source>
</evidence>
<evidence type="ECO:0000313" key="2">
    <source>
        <dbReference type="Proteomes" id="UP001187343"/>
    </source>
</evidence>
<protein>
    <submittedName>
        <fullName evidence="1">Uncharacterized protein</fullName>
    </submittedName>
</protein>
<accession>A0AA88TB33</accession>
<dbReference type="AlphaFoldDB" id="A0AA88TB33"/>
<sequence length="150" mass="17219">MRDSSANEHSWKALRCGMRYSWSRRVMERRWDEDGLPLQAACLETQKDKDTWISDRSDAHIRVELSEMEDSGTEIRMKGFWSGSLNPDTSLDLLPCGLPVIRLPLTLPPGKHHSHPRPSHHLPTRLSPPSLILRSFSTPSHPHKLLHLFT</sequence>
<comment type="caution">
    <text evidence="1">The sequence shown here is derived from an EMBL/GenBank/DDBJ whole genome shotgun (WGS) entry which is preliminary data.</text>
</comment>